<evidence type="ECO:0000256" key="1">
    <source>
        <dbReference type="ARBA" id="ARBA00008206"/>
    </source>
</evidence>
<dbReference type="EMBL" id="ABEU02000016">
    <property type="status" value="NOT_ANNOTATED_CDS"/>
    <property type="molecule type" value="Genomic_DNA"/>
</dbReference>
<reference evidence="3 4" key="2">
    <citation type="journal article" date="2018" name="Plant J.">
        <title>The Physcomitrella patens chromosome-scale assembly reveals moss genome structure and evolution.</title>
        <authorList>
            <person name="Lang D."/>
            <person name="Ullrich K.K."/>
            <person name="Murat F."/>
            <person name="Fuchs J."/>
            <person name="Jenkins J."/>
            <person name="Haas F.B."/>
            <person name="Piednoel M."/>
            <person name="Gundlach H."/>
            <person name="Van Bel M."/>
            <person name="Meyberg R."/>
            <person name="Vives C."/>
            <person name="Morata J."/>
            <person name="Symeonidi A."/>
            <person name="Hiss M."/>
            <person name="Muchero W."/>
            <person name="Kamisugi Y."/>
            <person name="Saleh O."/>
            <person name="Blanc G."/>
            <person name="Decker E.L."/>
            <person name="van Gessel N."/>
            <person name="Grimwood J."/>
            <person name="Hayes R.D."/>
            <person name="Graham S.W."/>
            <person name="Gunter L.E."/>
            <person name="McDaniel S.F."/>
            <person name="Hoernstein S.N.W."/>
            <person name="Larsson A."/>
            <person name="Li F.W."/>
            <person name="Perroud P.F."/>
            <person name="Phillips J."/>
            <person name="Ranjan P."/>
            <person name="Rokshar D.S."/>
            <person name="Rothfels C.J."/>
            <person name="Schneider L."/>
            <person name="Shu S."/>
            <person name="Stevenson D.W."/>
            <person name="Thummler F."/>
            <person name="Tillich M."/>
            <person name="Villarreal Aguilar J.C."/>
            <person name="Widiez T."/>
            <person name="Wong G.K."/>
            <person name="Wymore A."/>
            <person name="Zhang Y."/>
            <person name="Zimmer A.D."/>
            <person name="Quatrano R.S."/>
            <person name="Mayer K.F.X."/>
            <person name="Goodstein D."/>
            <person name="Casacuberta J.M."/>
            <person name="Vandepoele K."/>
            <person name="Reski R."/>
            <person name="Cuming A.C."/>
            <person name="Tuskan G.A."/>
            <person name="Maumus F."/>
            <person name="Salse J."/>
            <person name="Schmutz J."/>
            <person name="Rensing S.A."/>
        </authorList>
    </citation>
    <scope>NUCLEOTIDE SEQUENCE [LARGE SCALE GENOMIC DNA]</scope>
    <source>
        <strain evidence="3 4">cv. Gransden 2004</strain>
    </source>
</reference>
<dbReference type="EnsemblPlants" id="Pp3c16_270V3.2">
    <property type="protein sequence ID" value="Pp3c16_270V3.2"/>
    <property type="gene ID" value="Pp3c16_270"/>
</dbReference>
<comment type="similarity">
    <text evidence="1">Belongs to the CpcT/CpeT biliprotein lyase family.</text>
</comment>
<evidence type="ECO:0000313" key="3">
    <source>
        <dbReference type="EnsemblPlants" id="Pp3c16_270V3.2"/>
    </source>
</evidence>
<name>A0A7I4BA54_PHYPA</name>
<reference evidence="3 4" key="1">
    <citation type="journal article" date="2008" name="Science">
        <title>The Physcomitrella genome reveals evolutionary insights into the conquest of land by plants.</title>
        <authorList>
            <person name="Rensing S."/>
            <person name="Lang D."/>
            <person name="Zimmer A."/>
            <person name="Terry A."/>
            <person name="Salamov A."/>
            <person name="Shapiro H."/>
            <person name="Nishiyama T."/>
            <person name="Perroud P.-F."/>
            <person name="Lindquist E."/>
            <person name="Kamisugi Y."/>
            <person name="Tanahashi T."/>
            <person name="Sakakibara K."/>
            <person name="Fujita T."/>
            <person name="Oishi K."/>
            <person name="Shin-I T."/>
            <person name="Kuroki Y."/>
            <person name="Toyoda A."/>
            <person name="Suzuki Y."/>
            <person name="Hashimoto A."/>
            <person name="Yamaguchi K."/>
            <person name="Sugano A."/>
            <person name="Kohara Y."/>
            <person name="Fujiyama A."/>
            <person name="Anterola A."/>
            <person name="Aoki S."/>
            <person name="Ashton N."/>
            <person name="Barbazuk W.B."/>
            <person name="Barker E."/>
            <person name="Bennetzen J."/>
            <person name="Bezanilla M."/>
            <person name="Blankenship R."/>
            <person name="Cho S.H."/>
            <person name="Dutcher S."/>
            <person name="Estelle M."/>
            <person name="Fawcett J.A."/>
            <person name="Gundlach H."/>
            <person name="Hanada K."/>
            <person name="Heyl A."/>
            <person name="Hicks K.A."/>
            <person name="Hugh J."/>
            <person name="Lohr M."/>
            <person name="Mayer K."/>
            <person name="Melkozernov A."/>
            <person name="Murata T."/>
            <person name="Nelson D."/>
            <person name="Pils B."/>
            <person name="Prigge M."/>
            <person name="Reiss B."/>
            <person name="Renner T."/>
            <person name="Rombauts S."/>
            <person name="Rushton P."/>
            <person name="Sanderfoot A."/>
            <person name="Schween G."/>
            <person name="Shiu S.-H."/>
            <person name="Stueber K."/>
            <person name="Theodoulou F.L."/>
            <person name="Tu H."/>
            <person name="Van de Peer Y."/>
            <person name="Verrier P.J."/>
            <person name="Waters E."/>
            <person name="Wood A."/>
            <person name="Yang L."/>
            <person name="Cove D."/>
            <person name="Cuming A."/>
            <person name="Hasebe M."/>
            <person name="Lucas S."/>
            <person name="Mishler D.B."/>
            <person name="Reski R."/>
            <person name="Grigoriev I."/>
            <person name="Quatrano R.S."/>
            <person name="Boore J.L."/>
        </authorList>
    </citation>
    <scope>NUCLEOTIDE SEQUENCE [LARGE SCALE GENOMIC DNA]</scope>
    <source>
        <strain evidence="3 4">cv. Gransden 2004</strain>
    </source>
</reference>
<dbReference type="AlphaFoldDB" id="A0A7I4BA54"/>
<dbReference type="Proteomes" id="UP000006727">
    <property type="component" value="Chromosome 16"/>
</dbReference>
<protein>
    <submittedName>
        <fullName evidence="3">Uncharacterized protein</fullName>
    </submittedName>
</protein>
<dbReference type="Gene3D" id="2.40.128.590">
    <property type="entry name" value="CpcT/CpeT domain"/>
    <property type="match status" value="1"/>
</dbReference>
<accession>A0A7I4BA54</accession>
<evidence type="ECO:0000256" key="2">
    <source>
        <dbReference type="ARBA" id="ARBA00023239"/>
    </source>
</evidence>
<evidence type="ECO:0000313" key="4">
    <source>
        <dbReference type="Proteomes" id="UP000006727"/>
    </source>
</evidence>
<dbReference type="PANTHER" id="PTHR35137:SF1">
    <property type="entry name" value="CHROMOPHORE LYASE CRL, CHLOROPLASTIC"/>
    <property type="match status" value="1"/>
</dbReference>
<keyword evidence="4" id="KW-1185">Reference proteome</keyword>
<dbReference type="InterPro" id="IPR010404">
    <property type="entry name" value="CpcT/CpeT"/>
</dbReference>
<dbReference type="PANTHER" id="PTHR35137">
    <property type="entry name" value="CHROMOPHORE LYASE CRL, CHLOROPLASTIC"/>
    <property type="match status" value="1"/>
</dbReference>
<organism evidence="3 4">
    <name type="scientific">Physcomitrium patens</name>
    <name type="common">Spreading-leaved earth moss</name>
    <name type="synonym">Physcomitrella patens</name>
    <dbReference type="NCBI Taxonomy" id="3218"/>
    <lineage>
        <taxon>Eukaryota</taxon>
        <taxon>Viridiplantae</taxon>
        <taxon>Streptophyta</taxon>
        <taxon>Embryophyta</taxon>
        <taxon>Bryophyta</taxon>
        <taxon>Bryophytina</taxon>
        <taxon>Bryopsida</taxon>
        <taxon>Funariidae</taxon>
        <taxon>Funariales</taxon>
        <taxon>Funariaceae</taxon>
        <taxon>Physcomitrium</taxon>
    </lineage>
</organism>
<reference evidence="3" key="3">
    <citation type="submission" date="2020-12" db="UniProtKB">
        <authorList>
            <consortium name="EnsemblPlants"/>
        </authorList>
    </citation>
    <scope>IDENTIFICATION</scope>
</reference>
<proteinExistence type="inferred from homology"/>
<sequence>MEDELGTLSSRGIVLRSPQAFWRTPERPYRQRFYSVKPCSKEMKCDVEVSSHAVRDIEEYRNFCDRPKNQRPQPDEVLQGSISTPSIFLPVNDDNVAYMRGQLHQGAIQVLGMERPSARRSSPFTKTGKFIAGTVLMMTMAIKFGE</sequence>
<dbReference type="GO" id="GO:0016829">
    <property type="term" value="F:lyase activity"/>
    <property type="evidence" value="ECO:0007669"/>
    <property type="project" value="UniProtKB-KW"/>
</dbReference>
<dbReference type="Pfam" id="PF06206">
    <property type="entry name" value="CpeT"/>
    <property type="match status" value="1"/>
</dbReference>
<dbReference type="Gramene" id="Pp3c16_270V3.2">
    <property type="protein sequence ID" value="Pp3c16_270V3.2"/>
    <property type="gene ID" value="Pp3c16_270"/>
</dbReference>
<keyword evidence="2" id="KW-0456">Lyase</keyword>
<dbReference type="InterPro" id="IPR038672">
    <property type="entry name" value="CpcT/CpeT_sf"/>
</dbReference>